<feature type="chain" id="PRO_5003990629" evidence="1">
    <location>
        <begin position="20"/>
        <end position="267"/>
    </location>
</feature>
<evidence type="ECO:0000313" key="3">
    <source>
        <dbReference type="Proteomes" id="UP000011083"/>
    </source>
</evidence>
<gene>
    <name evidence="2" type="ORF">ACA1_071410</name>
</gene>
<accession>L8HDB2</accession>
<dbReference type="EMBL" id="KB007857">
    <property type="protein sequence ID" value="ELR23519.1"/>
    <property type="molecule type" value="Genomic_DNA"/>
</dbReference>
<dbReference type="RefSeq" id="XP_004353047.1">
    <property type="nucleotide sequence ID" value="XM_004352995.1"/>
</dbReference>
<dbReference type="AlphaFoldDB" id="L8HDB2"/>
<evidence type="ECO:0000313" key="2">
    <source>
        <dbReference type="EMBL" id="ELR23519.1"/>
    </source>
</evidence>
<dbReference type="GeneID" id="14924500"/>
<feature type="signal peptide" evidence="1">
    <location>
        <begin position="1"/>
        <end position="19"/>
    </location>
</feature>
<reference evidence="2 3" key="1">
    <citation type="journal article" date="2013" name="Genome Biol.">
        <title>Genome of Acanthamoeba castellanii highlights extensive lateral gene transfer and early evolution of tyrosine kinase signaling.</title>
        <authorList>
            <person name="Clarke M."/>
            <person name="Lohan A.J."/>
            <person name="Liu B."/>
            <person name="Lagkouvardos I."/>
            <person name="Roy S."/>
            <person name="Zafar N."/>
            <person name="Bertelli C."/>
            <person name="Schilde C."/>
            <person name="Kianianmomeni A."/>
            <person name="Burglin T.R."/>
            <person name="Frech C."/>
            <person name="Turcotte B."/>
            <person name="Kopec K.O."/>
            <person name="Synnott J.M."/>
            <person name="Choo C."/>
            <person name="Paponov I."/>
            <person name="Finkler A."/>
            <person name="Soon Heng Tan C."/>
            <person name="Hutchins A.P."/>
            <person name="Weinmeier T."/>
            <person name="Rattei T."/>
            <person name="Chu J.S."/>
            <person name="Gimenez G."/>
            <person name="Irimia M."/>
            <person name="Rigden D.J."/>
            <person name="Fitzpatrick D.A."/>
            <person name="Lorenzo-Morales J."/>
            <person name="Bateman A."/>
            <person name="Chiu C.H."/>
            <person name="Tang P."/>
            <person name="Hegemann P."/>
            <person name="Fromm H."/>
            <person name="Raoult D."/>
            <person name="Greub G."/>
            <person name="Miranda-Saavedra D."/>
            <person name="Chen N."/>
            <person name="Nash P."/>
            <person name="Ginger M.L."/>
            <person name="Horn M."/>
            <person name="Schaap P."/>
            <person name="Caler L."/>
            <person name="Loftus B."/>
        </authorList>
    </citation>
    <scope>NUCLEOTIDE SEQUENCE [LARGE SCALE GENOMIC DNA]</scope>
    <source>
        <strain evidence="2 3">Neff</strain>
    </source>
</reference>
<proteinExistence type="predicted"/>
<dbReference type="KEGG" id="acan:ACA1_071410"/>
<keyword evidence="1" id="KW-0732">Signal</keyword>
<dbReference type="Proteomes" id="UP000011083">
    <property type="component" value="Unassembled WGS sequence"/>
</dbReference>
<dbReference type="VEuPathDB" id="AmoebaDB:ACA1_071410"/>
<protein>
    <submittedName>
        <fullName evidence="2">Uncharacterized protein</fullName>
    </submittedName>
</protein>
<evidence type="ECO:0000256" key="1">
    <source>
        <dbReference type="SAM" id="SignalP"/>
    </source>
</evidence>
<organism evidence="2 3">
    <name type="scientific">Acanthamoeba castellanii (strain ATCC 30010 / Neff)</name>
    <dbReference type="NCBI Taxonomy" id="1257118"/>
    <lineage>
        <taxon>Eukaryota</taxon>
        <taxon>Amoebozoa</taxon>
        <taxon>Discosea</taxon>
        <taxon>Longamoebia</taxon>
        <taxon>Centramoebida</taxon>
        <taxon>Acanthamoebidae</taxon>
        <taxon>Acanthamoeba</taxon>
    </lineage>
</organism>
<sequence>MKSIIFALCAMLFVTLALAQQSPVTFSSSQLNARIDPADGSVDIWEANTDRVFTHTFAELRETDQASALVNTVASFASQIFTVSTPTVNNDFQGVNATSASLTASITVASPVDNSTSGATLIATFFVFTAEGNITFNNQNVNVAPDHMVLLYQLQGWPIKSTNNSMSIRVRLDTPSRTGTFNAPVLRLDDGAAITFAQTSTGSSAATDTPASVAVSRGSSSVDYTMTFNAATNVEFTALWSVEPVTSGSGGDSSAASALSTPLFAFF</sequence>
<keyword evidence="3" id="KW-1185">Reference proteome</keyword>
<name>L8HDB2_ACACF</name>